<feature type="signal peptide" evidence="1">
    <location>
        <begin position="1"/>
        <end position="26"/>
    </location>
</feature>
<accession>A0ABY1Q7K8</accession>
<dbReference type="Proteomes" id="UP001157910">
    <property type="component" value="Unassembled WGS sequence"/>
</dbReference>
<evidence type="ECO:0000313" key="2">
    <source>
        <dbReference type="EMBL" id="SMP61485.1"/>
    </source>
</evidence>
<keyword evidence="3" id="KW-1185">Reference proteome</keyword>
<gene>
    <name evidence="2" type="ORF">SAMN06296065_103269</name>
</gene>
<reference evidence="2 3" key="1">
    <citation type="submission" date="2017-05" db="EMBL/GenBank/DDBJ databases">
        <authorList>
            <person name="Varghese N."/>
            <person name="Submissions S."/>
        </authorList>
    </citation>
    <scope>NUCLEOTIDE SEQUENCE [LARGE SCALE GENOMIC DNA]</scope>
    <source>
        <strain evidence="2 3">SM16</strain>
    </source>
</reference>
<dbReference type="RefSeq" id="WP_283405684.1">
    <property type="nucleotide sequence ID" value="NZ_FXUI01000003.1"/>
</dbReference>
<dbReference type="EMBL" id="FXUI01000003">
    <property type="protein sequence ID" value="SMP61485.1"/>
    <property type="molecule type" value="Genomic_DNA"/>
</dbReference>
<feature type="chain" id="PRO_5046092420" description="Outer membrane beta-barrel porin/alpha-amylase" evidence="1">
    <location>
        <begin position="27"/>
        <end position="272"/>
    </location>
</feature>
<keyword evidence="1" id="KW-0732">Signal</keyword>
<protein>
    <recommendedName>
        <fullName evidence="4">Outer membrane beta-barrel porin/alpha-amylase</fullName>
    </recommendedName>
</protein>
<comment type="caution">
    <text evidence="2">The sequence shown here is derived from an EMBL/GenBank/DDBJ whole genome shotgun (WGS) entry which is preliminary data.</text>
</comment>
<sequence>MSDNLSLSFRIIIVVLAGFSSCSAAAQEAEDADELARKISNPAAFMISVPIHADLDLGDAAHDTVERYLLDIEPVIPFRLSQNWNMISHTDFPLAYSNPAGPGGGTFGLGDINQTLSFTPAKHGGLVWALGARASIPTATSKILGTGKLAVGPSLLLLRQTKSLTMGVSADHLWSIAGKSDRADISSTEVQPFLAWHIGGGRTISSNLDVSYDWEGDQWEVPLNVSFSKVTKVGRQMMSLSIGGKYWFEAPTDQPEWGITIGAVLLFPQGTR</sequence>
<name>A0ABY1Q7K8_9SPHN</name>
<proteinExistence type="predicted"/>
<organism evidence="2 3">
    <name type="scientific">Novosphingobium panipatense</name>
    <dbReference type="NCBI Taxonomy" id="428991"/>
    <lineage>
        <taxon>Bacteria</taxon>
        <taxon>Pseudomonadati</taxon>
        <taxon>Pseudomonadota</taxon>
        <taxon>Alphaproteobacteria</taxon>
        <taxon>Sphingomonadales</taxon>
        <taxon>Sphingomonadaceae</taxon>
        <taxon>Novosphingobium</taxon>
    </lineage>
</organism>
<evidence type="ECO:0000313" key="3">
    <source>
        <dbReference type="Proteomes" id="UP001157910"/>
    </source>
</evidence>
<evidence type="ECO:0008006" key="4">
    <source>
        <dbReference type="Google" id="ProtNLM"/>
    </source>
</evidence>
<evidence type="ECO:0000256" key="1">
    <source>
        <dbReference type="SAM" id="SignalP"/>
    </source>
</evidence>